<dbReference type="Gene3D" id="1.20.5.3730">
    <property type="match status" value="1"/>
</dbReference>
<keyword evidence="5" id="KW-0325">Glycoprotein</keyword>
<dbReference type="InterPro" id="IPR050350">
    <property type="entry name" value="Compl-Cell_Adhes-Reg"/>
</dbReference>
<evidence type="ECO:0000313" key="10">
    <source>
        <dbReference type="Proteomes" id="UP000525416"/>
    </source>
</evidence>
<evidence type="ECO:0000256" key="2">
    <source>
        <dbReference type="ARBA" id="ARBA00022729"/>
    </source>
</evidence>
<dbReference type="Proteomes" id="UP000525416">
    <property type="component" value="Unassembled WGS sequence"/>
</dbReference>
<evidence type="ECO:0000256" key="7">
    <source>
        <dbReference type="SAM" id="SignalP"/>
    </source>
</evidence>
<feature type="domain" description="Sushi" evidence="8">
    <location>
        <begin position="276"/>
        <end position="339"/>
    </location>
</feature>
<feature type="domain" description="Sushi" evidence="8">
    <location>
        <begin position="145"/>
        <end position="215"/>
    </location>
</feature>
<dbReference type="OrthoDB" id="8961654at2759"/>
<feature type="chain" id="PRO_5029649456" evidence="7">
    <location>
        <begin position="19"/>
        <end position="690"/>
    </location>
</feature>
<evidence type="ECO:0000256" key="1">
    <source>
        <dbReference type="ARBA" id="ARBA00022659"/>
    </source>
</evidence>
<accession>A0A7L1KJH9</accession>
<gene>
    <name evidence="9" type="primary">Cr2_0</name>
    <name evidence="9" type="ORF">RYNNIG_R06034</name>
</gene>
<protein>
    <submittedName>
        <fullName evidence="9">CR2 protein</fullName>
    </submittedName>
</protein>
<keyword evidence="10" id="KW-1185">Reference proteome</keyword>
<evidence type="ECO:0000256" key="5">
    <source>
        <dbReference type="ARBA" id="ARBA00023180"/>
    </source>
</evidence>
<feature type="domain" description="Sushi" evidence="8">
    <location>
        <begin position="589"/>
        <end position="647"/>
    </location>
</feature>
<feature type="domain" description="Sushi" evidence="8">
    <location>
        <begin position="18"/>
        <end position="82"/>
    </location>
</feature>
<dbReference type="PROSITE" id="PS50923">
    <property type="entry name" value="SUSHI"/>
    <property type="match status" value="10"/>
</dbReference>
<dbReference type="CDD" id="cd00033">
    <property type="entry name" value="CCP"/>
    <property type="match status" value="9"/>
</dbReference>
<reference evidence="9 10" key="1">
    <citation type="submission" date="2019-09" db="EMBL/GenBank/DDBJ databases">
        <title>Bird 10,000 Genomes (B10K) Project - Family phase.</title>
        <authorList>
            <person name="Zhang G."/>
        </authorList>
    </citation>
    <scope>NUCLEOTIDE SEQUENCE [LARGE SCALE GENOMIC DNA]</scope>
    <source>
        <strain evidence="9">B10K-DU-002-16</strain>
        <tissue evidence="9">Muscle</tissue>
    </source>
</reference>
<dbReference type="FunFam" id="2.10.70.10:FF:000014">
    <property type="entry name" value="Membrane cofactor protein"/>
    <property type="match status" value="3"/>
</dbReference>
<feature type="disulfide bond" evidence="6">
    <location>
        <begin position="559"/>
        <end position="586"/>
    </location>
</feature>
<dbReference type="PANTHER" id="PTHR19325">
    <property type="entry name" value="COMPLEMENT COMPONENT-RELATED SUSHI DOMAIN-CONTAINING"/>
    <property type="match status" value="1"/>
</dbReference>
<comment type="caution">
    <text evidence="6">Lacks conserved residue(s) required for the propagation of feature annotation.</text>
</comment>
<dbReference type="SUPFAM" id="SSF57535">
    <property type="entry name" value="Complement control module/SCR domain"/>
    <property type="match status" value="10"/>
</dbReference>
<evidence type="ECO:0000256" key="6">
    <source>
        <dbReference type="PROSITE-ProRule" id="PRU00302"/>
    </source>
</evidence>
<feature type="domain" description="Sushi" evidence="8">
    <location>
        <begin position="340"/>
        <end position="404"/>
    </location>
</feature>
<feature type="domain" description="Sushi" evidence="8">
    <location>
        <begin position="216"/>
        <end position="275"/>
    </location>
</feature>
<feature type="disulfide bond" evidence="6">
    <location>
        <begin position="467"/>
        <end position="510"/>
    </location>
</feature>
<dbReference type="EMBL" id="VXBH01010554">
    <property type="protein sequence ID" value="NXN62570.1"/>
    <property type="molecule type" value="Genomic_DNA"/>
</dbReference>
<dbReference type="InterPro" id="IPR035976">
    <property type="entry name" value="Sushi/SCR/CCP_sf"/>
</dbReference>
<keyword evidence="3" id="KW-0677">Repeat</keyword>
<organism evidence="9 10">
    <name type="scientific">Rynchops niger</name>
    <name type="common">Black skimmer</name>
    <dbReference type="NCBI Taxonomy" id="227184"/>
    <lineage>
        <taxon>Eukaryota</taxon>
        <taxon>Metazoa</taxon>
        <taxon>Chordata</taxon>
        <taxon>Craniata</taxon>
        <taxon>Vertebrata</taxon>
        <taxon>Euteleostomi</taxon>
        <taxon>Archelosauria</taxon>
        <taxon>Archosauria</taxon>
        <taxon>Dinosauria</taxon>
        <taxon>Saurischia</taxon>
        <taxon>Theropoda</taxon>
        <taxon>Coelurosauria</taxon>
        <taxon>Aves</taxon>
        <taxon>Neognathae</taxon>
        <taxon>Neoaves</taxon>
        <taxon>Charadriiformes</taxon>
        <taxon>Laridae</taxon>
        <taxon>Rynchops</taxon>
    </lineage>
</organism>
<name>A0A7L1KJH9_RYNNI</name>
<dbReference type="AlphaFoldDB" id="A0A7L1KJH9"/>
<evidence type="ECO:0000256" key="3">
    <source>
        <dbReference type="ARBA" id="ARBA00022737"/>
    </source>
</evidence>
<feature type="non-terminal residue" evidence="9">
    <location>
        <position position="690"/>
    </location>
</feature>
<feature type="signal peptide" evidence="7">
    <location>
        <begin position="1"/>
        <end position="18"/>
    </location>
</feature>
<feature type="disulfide bond" evidence="6">
    <location>
        <begin position="436"/>
        <end position="463"/>
    </location>
</feature>
<evidence type="ECO:0000313" key="9">
    <source>
        <dbReference type="EMBL" id="NXN62570.1"/>
    </source>
</evidence>
<evidence type="ECO:0000259" key="8">
    <source>
        <dbReference type="PROSITE" id="PS50923"/>
    </source>
</evidence>
<comment type="caution">
    <text evidence="9">The sequence shown here is derived from an EMBL/GenBank/DDBJ whole genome shotgun (WGS) entry which is preliminary data.</text>
</comment>
<feature type="non-terminal residue" evidence="9">
    <location>
        <position position="1"/>
    </location>
</feature>
<keyword evidence="1 6" id="KW-0768">Sushi</keyword>
<dbReference type="SMART" id="SM00032">
    <property type="entry name" value="CCP"/>
    <property type="match status" value="10"/>
</dbReference>
<dbReference type="Pfam" id="PF00084">
    <property type="entry name" value="Sushi"/>
    <property type="match status" value="9"/>
</dbReference>
<feature type="domain" description="Sushi" evidence="8">
    <location>
        <begin position="83"/>
        <end position="144"/>
    </location>
</feature>
<dbReference type="Gene3D" id="2.10.70.10">
    <property type="entry name" value="Complement Module, domain 1"/>
    <property type="match status" value="10"/>
</dbReference>
<feature type="domain" description="Sushi" evidence="8">
    <location>
        <begin position="466"/>
        <end position="529"/>
    </location>
</feature>
<dbReference type="InterPro" id="IPR000436">
    <property type="entry name" value="Sushi_SCR_CCP_dom"/>
</dbReference>
<evidence type="ECO:0000256" key="4">
    <source>
        <dbReference type="ARBA" id="ARBA00023157"/>
    </source>
</evidence>
<feature type="domain" description="Sushi" evidence="8">
    <location>
        <begin position="406"/>
        <end position="465"/>
    </location>
</feature>
<feature type="domain" description="Sushi" evidence="8">
    <location>
        <begin position="530"/>
        <end position="588"/>
    </location>
</feature>
<proteinExistence type="predicted"/>
<sequence length="690" mass="76390">AALLGLFLAAALVVAVQSACNAPPRVLSAELKEEHQGIATFPINYRVEYVCRPGYVRSVNVRTSLVCGRNNKWHGSLDMCTPKLCVYPGEPANGRLILEGRFTFGAAVNFTCNTGFRLVGNSQIRCVIKNGVVTWDRDIPFCEAIPCSPPPAIANGEHSGADKEHFEYGTSVTYWCHTVRRGEKPFSLVGDASIFCTTTDNINGVWNKPAPECKVVGCEHPSVENGKLLSGYQAEYTYRDTVIFDCNFRYTMNGSDTCTCSENGLWDPPLPLCQRSSCDDPPDVPNAVKAKLAGNLFPVETVITYECREGHQFSPGETTRHIKCLPDFTWTETPHSCERIHCSNPDVRNGRLLHIWPKDDYAYGDTLEVTCNDGFAFRGSHSHSIVLQCSVDGRWDPAVPECTPVPRCPKPDITHGTEVYKSKNDYTVGTQLRLACDSGYILRGQDLTVCQDDTSWSPPLPFCDKVCGPPPQITNGQSSGLGQQQFPYGTEVKYSCVEGLSLIGDASIYCTSDDGVNLTWSGPAPECRVVRCPKPAVERARMTPQRLTFPYGAGVRFSCEEGFVLRGDAESRCLADGAWHPPLPSCQPVRCPRPLIQEDMTLHPLTLCYAVNETLSFYCRHNGPQQVNSVSTCSANGTWIPPPTCKKWDTCEKILRHREAFQCGIPLTELKTLLEVRKLYLEIQKLEKDL</sequence>
<feature type="disulfide bond" evidence="6">
    <location>
        <begin position="246"/>
        <end position="273"/>
    </location>
</feature>
<dbReference type="PANTHER" id="PTHR19325:SF560">
    <property type="entry name" value="SUSHI, VON WILLEBRAND FACTOR TYPE A, EGF AND PENTRAXIN DOMAIN-CONTAINING PROTEIN 1"/>
    <property type="match status" value="1"/>
</dbReference>
<keyword evidence="4 6" id="KW-1015">Disulfide bond</keyword>
<keyword evidence="2 7" id="KW-0732">Signal</keyword>